<dbReference type="PANTHER" id="PTHR44200">
    <property type="entry name" value="DNAJ HOMOLOG SUBFAMILY C MEMBER 7"/>
    <property type="match status" value="1"/>
</dbReference>
<dbReference type="OrthoDB" id="10250354at2759"/>
<evidence type="ECO:0000313" key="8">
    <source>
        <dbReference type="Proteomes" id="UP000604046"/>
    </source>
</evidence>
<dbReference type="InterPro" id="IPR019734">
    <property type="entry name" value="TPR_rpt"/>
</dbReference>
<dbReference type="CDD" id="cd06257">
    <property type="entry name" value="DnaJ"/>
    <property type="match status" value="1"/>
</dbReference>
<feature type="repeat" description="TPR" evidence="3">
    <location>
        <begin position="381"/>
        <end position="414"/>
    </location>
</feature>
<dbReference type="SUPFAM" id="SSF48452">
    <property type="entry name" value="TPR-like"/>
    <property type="match status" value="2"/>
</dbReference>
<protein>
    <recommendedName>
        <fullName evidence="6">J domain-containing protein</fullName>
    </recommendedName>
</protein>
<evidence type="ECO:0000256" key="1">
    <source>
        <dbReference type="ARBA" id="ARBA00022737"/>
    </source>
</evidence>
<sequence>MIDIDGRDPLLVNATGKVTGVKPSTTNAGYEAPPPKSREERLRDWYAQREKRVVETPVEVARRRENKAEVLEVSASSASSLELRKRGNDLFESKDYEGAVEQYTAAIKKEPSSVLHSNRAAAYMMLGWWDQALRDTKAALRKDPENFKALERQGRIQLARDDLDAAAAVVADLEQRGPKESFEGAERPAAGIRLLRWLVQAARAASTLEECRSVLEHWGSKAELVSPFGLRIRKTLVKSLVEASDALDNPRKIRPALAYNKREAEHGDEIEELTPLALEAVRLTGEILIDFPEDADARYWRGRVLLRLGRHADAEAEFQEGLKLDQDHEKIRNVQKTVDQLEDAKSKANELYKEGHVDQAIALYTEAIDRDPDCVDTRTVASLYYNRSAALRKRGEFEKALEDANMCLALHPKWTKALYRRGILLLECGRYAEALTELKVVQRADPTFDDDLEDWLRRAHHWLSKPKHEHNYYRFMSLPMDASNEDIKKQYRRLCLLWHPDKSGEESESDRARFEELQKAHKFLLDDGLRGDYDFGLWKDRPVRHHTEKRDKVKDSWDDRKPGEEEENVPRHHYNWGDRHLIEDEKVESIYWGDAGCPAWLKEKRKEFQRKRYGEDYA</sequence>
<accession>A0A812SZR8</accession>
<keyword evidence="2 3" id="KW-0802">TPR repeat</keyword>
<organism evidence="7 8">
    <name type="scientific">Symbiodinium natans</name>
    <dbReference type="NCBI Taxonomy" id="878477"/>
    <lineage>
        <taxon>Eukaryota</taxon>
        <taxon>Sar</taxon>
        <taxon>Alveolata</taxon>
        <taxon>Dinophyceae</taxon>
        <taxon>Suessiales</taxon>
        <taxon>Symbiodiniaceae</taxon>
        <taxon>Symbiodinium</taxon>
    </lineage>
</organism>
<dbReference type="SUPFAM" id="SSF46565">
    <property type="entry name" value="Chaperone J-domain"/>
    <property type="match status" value="1"/>
</dbReference>
<dbReference type="InterPro" id="IPR001623">
    <property type="entry name" value="DnaJ_domain"/>
</dbReference>
<dbReference type="InterPro" id="IPR013105">
    <property type="entry name" value="TPR_2"/>
</dbReference>
<dbReference type="PRINTS" id="PR00625">
    <property type="entry name" value="JDOMAIN"/>
</dbReference>
<dbReference type="Proteomes" id="UP000604046">
    <property type="component" value="Unassembled WGS sequence"/>
</dbReference>
<feature type="coiled-coil region" evidence="4">
    <location>
        <begin position="324"/>
        <end position="354"/>
    </location>
</feature>
<feature type="compositionally biased region" description="Basic and acidic residues" evidence="5">
    <location>
        <begin position="549"/>
        <end position="563"/>
    </location>
</feature>
<keyword evidence="8" id="KW-1185">Reference proteome</keyword>
<feature type="region of interest" description="Disordered" evidence="5">
    <location>
        <begin position="549"/>
        <end position="571"/>
    </location>
</feature>
<evidence type="ECO:0000256" key="3">
    <source>
        <dbReference type="PROSITE-ProRule" id="PRU00339"/>
    </source>
</evidence>
<gene>
    <name evidence="7" type="ORF">SNAT2548_LOCUS27870</name>
</gene>
<dbReference type="AlphaFoldDB" id="A0A812SZR8"/>
<evidence type="ECO:0000313" key="7">
    <source>
        <dbReference type="EMBL" id="CAE7497582.1"/>
    </source>
</evidence>
<feature type="domain" description="J" evidence="6">
    <location>
        <begin position="471"/>
        <end position="537"/>
    </location>
</feature>
<dbReference type="PROSITE" id="PS50005">
    <property type="entry name" value="TPR"/>
    <property type="match status" value="3"/>
</dbReference>
<dbReference type="Pfam" id="PF00226">
    <property type="entry name" value="DnaJ"/>
    <property type="match status" value="1"/>
</dbReference>
<feature type="repeat" description="TPR" evidence="3">
    <location>
        <begin position="295"/>
        <end position="328"/>
    </location>
</feature>
<dbReference type="InterPro" id="IPR011990">
    <property type="entry name" value="TPR-like_helical_dom_sf"/>
</dbReference>
<keyword evidence="1" id="KW-0677">Repeat</keyword>
<comment type="caution">
    <text evidence="7">The sequence shown here is derived from an EMBL/GenBank/DDBJ whole genome shotgun (WGS) entry which is preliminary data.</text>
</comment>
<dbReference type="InterPro" id="IPR052758">
    <property type="entry name" value="SRC_co-chaperone"/>
</dbReference>
<evidence type="ECO:0000256" key="5">
    <source>
        <dbReference type="SAM" id="MobiDB-lite"/>
    </source>
</evidence>
<dbReference type="Gene3D" id="1.25.40.10">
    <property type="entry name" value="Tetratricopeptide repeat domain"/>
    <property type="match status" value="3"/>
</dbReference>
<evidence type="ECO:0000259" key="6">
    <source>
        <dbReference type="PROSITE" id="PS50076"/>
    </source>
</evidence>
<dbReference type="PANTHER" id="PTHR44200:SF1">
    <property type="entry name" value="DNAJ HOMOLOG SUBFAMILY C MEMBER 7"/>
    <property type="match status" value="1"/>
</dbReference>
<feature type="region of interest" description="Disordered" evidence="5">
    <location>
        <begin position="15"/>
        <end position="40"/>
    </location>
</feature>
<dbReference type="InterPro" id="IPR036869">
    <property type="entry name" value="J_dom_sf"/>
</dbReference>
<dbReference type="Gene3D" id="1.10.287.110">
    <property type="entry name" value="DnaJ domain"/>
    <property type="match status" value="1"/>
</dbReference>
<dbReference type="SMART" id="SM00028">
    <property type="entry name" value="TPR"/>
    <property type="match status" value="6"/>
</dbReference>
<keyword evidence="4" id="KW-0175">Coiled coil</keyword>
<reference evidence="7" key="1">
    <citation type="submission" date="2021-02" db="EMBL/GenBank/DDBJ databases">
        <authorList>
            <person name="Dougan E. K."/>
            <person name="Rhodes N."/>
            <person name="Thang M."/>
            <person name="Chan C."/>
        </authorList>
    </citation>
    <scope>NUCLEOTIDE SEQUENCE</scope>
</reference>
<proteinExistence type="predicted"/>
<dbReference type="Pfam" id="PF07719">
    <property type="entry name" value="TPR_2"/>
    <property type="match status" value="1"/>
</dbReference>
<name>A0A812SZR8_9DINO</name>
<evidence type="ECO:0000256" key="2">
    <source>
        <dbReference type="ARBA" id="ARBA00022803"/>
    </source>
</evidence>
<dbReference type="PROSITE" id="PS50076">
    <property type="entry name" value="DNAJ_2"/>
    <property type="match status" value="1"/>
</dbReference>
<dbReference type="Pfam" id="PF13432">
    <property type="entry name" value="TPR_16"/>
    <property type="match status" value="2"/>
</dbReference>
<evidence type="ECO:0000256" key="4">
    <source>
        <dbReference type="SAM" id="Coils"/>
    </source>
</evidence>
<dbReference type="EMBL" id="CAJNDS010002494">
    <property type="protein sequence ID" value="CAE7497582.1"/>
    <property type="molecule type" value="Genomic_DNA"/>
</dbReference>
<feature type="repeat" description="TPR" evidence="3">
    <location>
        <begin position="80"/>
        <end position="113"/>
    </location>
</feature>
<dbReference type="SMART" id="SM00271">
    <property type="entry name" value="DnaJ"/>
    <property type="match status" value="1"/>
</dbReference>